<evidence type="ECO:0000259" key="2">
    <source>
        <dbReference type="PROSITE" id="PS50106"/>
    </source>
</evidence>
<dbReference type="SUPFAM" id="SSF50156">
    <property type="entry name" value="PDZ domain-like"/>
    <property type="match status" value="2"/>
</dbReference>
<dbReference type="GO" id="GO:0006508">
    <property type="term" value="P:proteolysis"/>
    <property type="evidence" value="ECO:0007669"/>
    <property type="project" value="InterPro"/>
</dbReference>
<accession>A0A3B1AFA7</accession>
<dbReference type="GO" id="GO:0016020">
    <property type="term" value="C:membrane"/>
    <property type="evidence" value="ECO:0007669"/>
    <property type="project" value="InterPro"/>
</dbReference>
<organism evidence="3">
    <name type="scientific">hydrothermal vent metagenome</name>
    <dbReference type="NCBI Taxonomy" id="652676"/>
    <lineage>
        <taxon>unclassified sequences</taxon>
        <taxon>metagenomes</taxon>
        <taxon>ecological metagenomes</taxon>
    </lineage>
</organism>
<proteinExistence type="predicted"/>
<dbReference type="PANTHER" id="PTHR42837">
    <property type="entry name" value="REGULATOR OF SIGMA-E PROTEASE RSEP"/>
    <property type="match status" value="1"/>
</dbReference>
<dbReference type="PANTHER" id="PTHR42837:SF2">
    <property type="entry name" value="MEMBRANE METALLOPROTEASE ARASP2, CHLOROPLASTIC-RELATED"/>
    <property type="match status" value="1"/>
</dbReference>
<reference evidence="3" key="1">
    <citation type="submission" date="2018-06" db="EMBL/GenBank/DDBJ databases">
        <authorList>
            <person name="Zhirakovskaya E."/>
        </authorList>
    </citation>
    <scope>NUCLEOTIDE SEQUENCE</scope>
</reference>
<protein>
    <recommendedName>
        <fullName evidence="2">PDZ domain-containing protein</fullName>
    </recommendedName>
</protein>
<sequence>KDIAESIGLEDAKGAIVAGAQDDSPAQFAGIKPGDVITAVNGKSIKGPRALAREIASLSPESEVIITLWRDGDTKDVSLKLGKLDDTSARANVPRALKSLARIGLELRASPQGNGVEVVDVVPGSRASKRGIQPGDTIVTINGEDVTKPSQVLEIIRQIRELKRKAALFQIERDGNNRFVAIPLRKG</sequence>
<dbReference type="Pfam" id="PF13180">
    <property type="entry name" value="PDZ_2"/>
    <property type="match status" value="1"/>
</dbReference>
<evidence type="ECO:0000313" key="3">
    <source>
        <dbReference type="EMBL" id="VAX02492.1"/>
    </source>
</evidence>
<dbReference type="EMBL" id="UOFW01000014">
    <property type="protein sequence ID" value="VAX02492.1"/>
    <property type="molecule type" value="Genomic_DNA"/>
</dbReference>
<dbReference type="SMART" id="SM00228">
    <property type="entry name" value="PDZ"/>
    <property type="match status" value="2"/>
</dbReference>
<dbReference type="AlphaFoldDB" id="A0A3B1AFA7"/>
<gene>
    <name evidence="3" type="ORF">MNBD_ALPHA03-1877</name>
</gene>
<dbReference type="Pfam" id="PF00595">
    <property type="entry name" value="PDZ"/>
    <property type="match status" value="1"/>
</dbReference>
<dbReference type="InterPro" id="IPR004387">
    <property type="entry name" value="Pept_M50_Zn"/>
</dbReference>
<dbReference type="PROSITE" id="PS50106">
    <property type="entry name" value="PDZ"/>
    <property type="match status" value="2"/>
</dbReference>
<comment type="cofactor">
    <cofactor evidence="1">
        <name>Zn(2+)</name>
        <dbReference type="ChEBI" id="CHEBI:29105"/>
    </cofactor>
</comment>
<evidence type="ECO:0000256" key="1">
    <source>
        <dbReference type="ARBA" id="ARBA00001947"/>
    </source>
</evidence>
<dbReference type="Gene3D" id="2.30.42.10">
    <property type="match status" value="2"/>
</dbReference>
<dbReference type="InterPro" id="IPR036034">
    <property type="entry name" value="PDZ_sf"/>
</dbReference>
<feature type="domain" description="PDZ" evidence="2">
    <location>
        <begin position="90"/>
        <end position="174"/>
    </location>
</feature>
<feature type="non-terminal residue" evidence="3">
    <location>
        <position position="1"/>
    </location>
</feature>
<dbReference type="InterPro" id="IPR001478">
    <property type="entry name" value="PDZ"/>
</dbReference>
<dbReference type="GO" id="GO:0004222">
    <property type="term" value="F:metalloendopeptidase activity"/>
    <property type="evidence" value="ECO:0007669"/>
    <property type="project" value="InterPro"/>
</dbReference>
<name>A0A3B1AFA7_9ZZZZ</name>
<feature type="domain" description="PDZ" evidence="2">
    <location>
        <begin position="1"/>
        <end position="47"/>
    </location>
</feature>